<evidence type="ECO:0000256" key="2">
    <source>
        <dbReference type="ARBA" id="ARBA00022472"/>
    </source>
</evidence>
<dbReference type="Proteomes" id="UP000032304">
    <property type="component" value="Chromosome 1"/>
</dbReference>
<evidence type="ECO:0000313" key="4">
    <source>
        <dbReference type="EMBL" id="KJB06672.1"/>
    </source>
</evidence>
<evidence type="ECO:0000256" key="1">
    <source>
        <dbReference type="ARBA" id="ARBA00007692"/>
    </source>
</evidence>
<organism evidence="4 5">
    <name type="scientific">Gossypium raimondii</name>
    <name type="common">Peruvian cotton</name>
    <name type="synonym">Gossypium klotzschianum subsp. raimondii</name>
    <dbReference type="NCBI Taxonomy" id="29730"/>
    <lineage>
        <taxon>Eukaryota</taxon>
        <taxon>Viridiplantae</taxon>
        <taxon>Streptophyta</taxon>
        <taxon>Embryophyta</taxon>
        <taxon>Tracheophyta</taxon>
        <taxon>Spermatophyta</taxon>
        <taxon>Magnoliopsida</taxon>
        <taxon>eudicotyledons</taxon>
        <taxon>Gunneridae</taxon>
        <taxon>Pentapetalae</taxon>
        <taxon>rosids</taxon>
        <taxon>malvids</taxon>
        <taxon>Malvales</taxon>
        <taxon>Malvaceae</taxon>
        <taxon>Malvoideae</taxon>
        <taxon>Gossypium</taxon>
    </lineage>
</organism>
<evidence type="ECO:0000256" key="3">
    <source>
        <dbReference type="ARBA" id="ARBA00022946"/>
    </source>
</evidence>
<keyword evidence="5" id="KW-1185">Reference proteome</keyword>
<dbReference type="Pfam" id="PF02536">
    <property type="entry name" value="mTERF"/>
    <property type="match status" value="1"/>
</dbReference>
<reference evidence="4 5" key="1">
    <citation type="journal article" date="2012" name="Nature">
        <title>Repeated polyploidization of Gossypium genomes and the evolution of spinnable cotton fibres.</title>
        <authorList>
            <person name="Paterson A.H."/>
            <person name="Wendel J.F."/>
            <person name="Gundlach H."/>
            <person name="Guo H."/>
            <person name="Jenkins J."/>
            <person name="Jin D."/>
            <person name="Llewellyn D."/>
            <person name="Showmaker K.C."/>
            <person name="Shu S."/>
            <person name="Udall J."/>
            <person name="Yoo M.J."/>
            <person name="Byers R."/>
            <person name="Chen W."/>
            <person name="Doron-Faigenboim A."/>
            <person name="Duke M.V."/>
            <person name="Gong L."/>
            <person name="Grimwood J."/>
            <person name="Grover C."/>
            <person name="Grupp K."/>
            <person name="Hu G."/>
            <person name="Lee T.H."/>
            <person name="Li J."/>
            <person name="Lin L."/>
            <person name="Liu T."/>
            <person name="Marler B.S."/>
            <person name="Page J.T."/>
            <person name="Roberts A.W."/>
            <person name="Romanel E."/>
            <person name="Sanders W.S."/>
            <person name="Szadkowski E."/>
            <person name="Tan X."/>
            <person name="Tang H."/>
            <person name="Xu C."/>
            <person name="Wang J."/>
            <person name="Wang Z."/>
            <person name="Zhang D."/>
            <person name="Zhang L."/>
            <person name="Ashrafi H."/>
            <person name="Bedon F."/>
            <person name="Bowers J.E."/>
            <person name="Brubaker C.L."/>
            <person name="Chee P.W."/>
            <person name="Das S."/>
            <person name="Gingle A.R."/>
            <person name="Haigler C.H."/>
            <person name="Harker D."/>
            <person name="Hoffmann L.V."/>
            <person name="Hovav R."/>
            <person name="Jones D.C."/>
            <person name="Lemke C."/>
            <person name="Mansoor S."/>
            <person name="ur Rahman M."/>
            <person name="Rainville L.N."/>
            <person name="Rambani A."/>
            <person name="Reddy U.K."/>
            <person name="Rong J.K."/>
            <person name="Saranga Y."/>
            <person name="Scheffler B.E."/>
            <person name="Scheffler J.A."/>
            <person name="Stelly D.M."/>
            <person name="Triplett B.A."/>
            <person name="Van Deynze A."/>
            <person name="Vaslin M.F."/>
            <person name="Waghmare V.N."/>
            <person name="Walford S.A."/>
            <person name="Wright R.J."/>
            <person name="Zaki E.A."/>
            <person name="Zhang T."/>
            <person name="Dennis E.S."/>
            <person name="Mayer K.F."/>
            <person name="Peterson D.G."/>
            <person name="Rokhsar D.S."/>
            <person name="Wang X."/>
            <person name="Schmutz J."/>
        </authorList>
    </citation>
    <scope>NUCLEOTIDE SEQUENCE [LARGE SCALE GENOMIC DNA]</scope>
</reference>
<dbReference type="GO" id="GO:0003676">
    <property type="term" value="F:nucleic acid binding"/>
    <property type="evidence" value="ECO:0007669"/>
    <property type="project" value="InterPro"/>
</dbReference>
<dbReference type="STRING" id="29730.A0A0D2LRN0"/>
<evidence type="ECO:0000313" key="5">
    <source>
        <dbReference type="Proteomes" id="UP000032304"/>
    </source>
</evidence>
<dbReference type="PANTHER" id="PTHR13068:SF223">
    <property type="entry name" value="MITOCHONDRIAL TRANSCRIPTION TERMINATION FACTOR FAMILY PROTEIN"/>
    <property type="match status" value="1"/>
</dbReference>
<gene>
    <name evidence="4" type="ORF">B456_001G025500</name>
</gene>
<sequence>MFPKLHLLLKFRFLVFASNRHFTRSNSVFRITATYSTICPNQVESPNEEAIEHPRDSIEVFKQWGCCENDLLKIFSRQPSLRNAQATPLLSKLNLLSSLGLTGSDIVKMVNCRPRFFCSRINNCFDERIEFLVNLFGSREMLRKALVRNPSLLTYDFHNTMKPVIALYEEIGISGHDLIAMLISRPTLIPRTSFNEEKMQYIKKTGVLKGSKMYKYVVSLIGISRMETIREKVTNLEKFGCSEEEIWSFLGRSPLILTLSVDKVQRNMTFVLGTMKLSPRVVLEHPFLLFSNLETVLKPRISLARKLKEMELYPQIKGSITLRALRMTENRFLNVFIKCHPQDVANELLEFYKHAKGLKPLAESSKKILRKGFPF</sequence>
<keyword evidence="2" id="KW-0806">Transcription termination</keyword>
<dbReference type="GO" id="GO:0006353">
    <property type="term" value="P:DNA-templated transcription termination"/>
    <property type="evidence" value="ECO:0007669"/>
    <property type="project" value="UniProtKB-KW"/>
</dbReference>
<keyword evidence="2" id="KW-0805">Transcription regulation</keyword>
<dbReference type="Gene3D" id="1.25.70.10">
    <property type="entry name" value="Transcription termination factor 3, mitochondrial"/>
    <property type="match status" value="1"/>
</dbReference>
<dbReference type="KEGG" id="gra:105761940"/>
<dbReference type="eggNOG" id="KOG1267">
    <property type="taxonomic scope" value="Eukaryota"/>
</dbReference>
<dbReference type="SMART" id="SM00733">
    <property type="entry name" value="Mterf"/>
    <property type="match status" value="6"/>
</dbReference>
<comment type="similarity">
    <text evidence="1">Belongs to the mTERF family.</text>
</comment>
<dbReference type="OrthoDB" id="637682at2759"/>
<keyword evidence="3" id="KW-0809">Transit peptide</keyword>
<accession>A0A0D2LRN0</accession>
<proteinExistence type="inferred from homology"/>
<keyword evidence="2" id="KW-0804">Transcription</keyword>
<dbReference type="FunFam" id="1.25.70.10:FF:000026">
    <property type="entry name" value="Mitochondrial transcription termination factor family protein"/>
    <property type="match status" value="1"/>
</dbReference>
<dbReference type="InterPro" id="IPR003690">
    <property type="entry name" value="MTERF"/>
</dbReference>
<name>A0A0D2LRN0_GOSRA</name>
<protein>
    <submittedName>
        <fullName evidence="4">Uncharacterized protein</fullName>
    </submittedName>
</protein>
<dbReference type="PANTHER" id="PTHR13068">
    <property type="entry name" value="CGI-12 PROTEIN-RELATED"/>
    <property type="match status" value="1"/>
</dbReference>
<dbReference type="InterPro" id="IPR038538">
    <property type="entry name" value="MTERF_sf"/>
</dbReference>
<dbReference type="AlphaFoldDB" id="A0A0D2LRN0"/>
<dbReference type="OMA" id="MRMTERR"/>
<dbReference type="Gramene" id="KJB06672">
    <property type="protein sequence ID" value="KJB06672"/>
    <property type="gene ID" value="B456_001G025500"/>
</dbReference>
<dbReference type="EMBL" id="CM001740">
    <property type="protein sequence ID" value="KJB06672.1"/>
    <property type="molecule type" value="Genomic_DNA"/>
</dbReference>